<evidence type="ECO:0000313" key="6">
    <source>
        <dbReference type="Proteomes" id="UP001161691"/>
    </source>
</evidence>
<evidence type="ECO:0000256" key="3">
    <source>
        <dbReference type="ARBA" id="ARBA00023163"/>
    </source>
</evidence>
<protein>
    <submittedName>
        <fullName evidence="5">AraC family transcriptional regulator</fullName>
    </submittedName>
</protein>
<dbReference type="EMBL" id="JAGRPV010000001">
    <property type="protein sequence ID" value="MDI4648390.1"/>
    <property type="molecule type" value="Genomic_DNA"/>
</dbReference>
<reference evidence="5" key="1">
    <citation type="submission" date="2023-04" db="EMBL/GenBank/DDBJ databases">
        <title>Comparative genomic analysis of Cohnella hashimotonis sp. nov., isolated from the International Space Station.</title>
        <authorList>
            <person name="Venkateswaran K."/>
            <person name="Simpson A."/>
        </authorList>
    </citation>
    <scope>NUCLEOTIDE SEQUENCE</scope>
    <source>
        <strain evidence="5">F6_2S_P_1</strain>
    </source>
</reference>
<dbReference type="CDD" id="cd02208">
    <property type="entry name" value="cupin_RmlC-like"/>
    <property type="match status" value="1"/>
</dbReference>
<dbReference type="InterPro" id="IPR013096">
    <property type="entry name" value="Cupin_2"/>
</dbReference>
<feature type="domain" description="HTH araC/xylS-type" evidence="4">
    <location>
        <begin position="174"/>
        <end position="272"/>
    </location>
</feature>
<keyword evidence="3" id="KW-0804">Transcription</keyword>
<dbReference type="Pfam" id="PF07883">
    <property type="entry name" value="Cupin_2"/>
    <property type="match status" value="1"/>
</dbReference>
<dbReference type="PRINTS" id="PR00032">
    <property type="entry name" value="HTHARAC"/>
</dbReference>
<keyword evidence="2" id="KW-0238">DNA-binding</keyword>
<dbReference type="RefSeq" id="WP_282911108.1">
    <property type="nucleotide sequence ID" value="NZ_JAGRPV010000001.1"/>
</dbReference>
<dbReference type="InterPro" id="IPR014710">
    <property type="entry name" value="RmlC-like_jellyroll"/>
</dbReference>
<comment type="caution">
    <text evidence="5">The sequence shown here is derived from an EMBL/GenBank/DDBJ whole genome shotgun (WGS) entry which is preliminary data.</text>
</comment>
<dbReference type="PROSITE" id="PS00041">
    <property type="entry name" value="HTH_ARAC_FAMILY_1"/>
    <property type="match status" value="1"/>
</dbReference>
<dbReference type="InterPro" id="IPR011051">
    <property type="entry name" value="RmlC_Cupin_sf"/>
</dbReference>
<dbReference type="SUPFAM" id="SSF51182">
    <property type="entry name" value="RmlC-like cupins"/>
    <property type="match status" value="1"/>
</dbReference>
<dbReference type="PANTHER" id="PTHR43280:SF30">
    <property type="entry name" value="MMSAB OPERON REGULATORY PROTEIN"/>
    <property type="match status" value="1"/>
</dbReference>
<dbReference type="PANTHER" id="PTHR43280">
    <property type="entry name" value="ARAC-FAMILY TRANSCRIPTIONAL REGULATOR"/>
    <property type="match status" value="1"/>
</dbReference>
<evidence type="ECO:0000313" key="5">
    <source>
        <dbReference type="EMBL" id="MDI4648390.1"/>
    </source>
</evidence>
<proteinExistence type="predicted"/>
<evidence type="ECO:0000256" key="2">
    <source>
        <dbReference type="ARBA" id="ARBA00023125"/>
    </source>
</evidence>
<name>A0ABT6TNJ7_9BACL</name>
<keyword evidence="6" id="KW-1185">Reference proteome</keyword>
<gene>
    <name evidence="5" type="ORF">KB449_25785</name>
</gene>
<organism evidence="5 6">
    <name type="scientific">Cohnella hashimotonis</name>
    <dbReference type="NCBI Taxonomy" id="2826895"/>
    <lineage>
        <taxon>Bacteria</taxon>
        <taxon>Bacillati</taxon>
        <taxon>Bacillota</taxon>
        <taxon>Bacilli</taxon>
        <taxon>Bacillales</taxon>
        <taxon>Paenibacillaceae</taxon>
        <taxon>Cohnella</taxon>
    </lineage>
</organism>
<dbReference type="Proteomes" id="UP001161691">
    <property type="component" value="Unassembled WGS sequence"/>
</dbReference>
<dbReference type="Gene3D" id="2.60.120.10">
    <property type="entry name" value="Jelly Rolls"/>
    <property type="match status" value="1"/>
</dbReference>
<accession>A0ABT6TNJ7</accession>
<evidence type="ECO:0000259" key="4">
    <source>
        <dbReference type="PROSITE" id="PS01124"/>
    </source>
</evidence>
<dbReference type="Pfam" id="PF12833">
    <property type="entry name" value="HTH_18"/>
    <property type="match status" value="1"/>
</dbReference>
<dbReference type="SMART" id="SM00342">
    <property type="entry name" value="HTH_ARAC"/>
    <property type="match status" value="1"/>
</dbReference>
<dbReference type="PROSITE" id="PS01124">
    <property type="entry name" value="HTH_ARAC_FAMILY_2"/>
    <property type="match status" value="1"/>
</dbReference>
<dbReference type="InterPro" id="IPR009057">
    <property type="entry name" value="Homeodomain-like_sf"/>
</dbReference>
<dbReference type="InterPro" id="IPR018060">
    <property type="entry name" value="HTH_AraC"/>
</dbReference>
<dbReference type="SUPFAM" id="SSF46689">
    <property type="entry name" value="Homeodomain-like"/>
    <property type="match status" value="2"/>
</dbReference>
<keyword evidence="1" id="KW-0805">Transcription regulation</keyword>
<evidence type="ECO:0000256" key="1">
    <source>
        <dbReference type="ARBA" id="ARBA00023015"/>
    </source>
</evidence>
<dbReference type="InterPro" id="IPR018062">
    <property type="entry name" value="HTH_AraC-typ_CS"/>
</dbReference>
<sequence length="275" mass="31266">MRHSIIAGKPEILSGSLIHGSKESPFYFPLHQHELNGEIFLIMEGEGEFRVDGRQYRAKAGSLLLYNRGIWHEERSISDKFAAVYVAYAGLQLQGMLSDCLSSAAQPAMLELGEHFLPVKKLFVDMIEEWSSPLPESAVVANGLFHALTGRLARLLHYSAADQVKKRPHKETVHLARRYMEENYPFDVTLETLAGLTYTNPYHFIHVFKAETGMSPIQYLIRYRIEVAKQYLESTRLPMAEIAEKVGYKSETYFQNLFKKTTGMSPGKYRAASRA</sequence>
<dbReference type="InterPro" id="IPR020449">
    <property type="entry name" value="Tscrpt_reg_AraC-type_HTH"/>
</dbReference>
<dbReference type="Gene3D" id="1.10.10.60">
    <property type="entry name" value="Homeodomain-like"/>
    <property type="match status" value="2"/>
</dbReference>